<dbReference type="EMBL" id="FMSH01000497">
    <property type="protein sequence ID" value="SCU98105.1"/>
    <property type="molecule type" value="Genomic_DNA"/>
</dbReference>
<gene>
    <name evidence="1" type="ORF">CNECB9_5460020</name>
</gene>
<reference evidence="1" key="1">
    <citation type="submission" date="2016-09" db="EMBL/GenBank/DDBJ databases">
        <authorList>
            <person name="Capua I."/>
            <person name="De Benedictis P."/>
            <person name="Joannis T."/>
            <person name="Lombin L.H."/>
            <person name="Cattoli G."/>
        </authorList>
    </citation>
    <scope>NUCLEOTIDE SEQUENCE</scope>
    <source>
        <strain evidence="1">B9</strain>
    </source>
</reference>
<organism evidence="1">
    <name type="scientific">Cupriavidus necator</name>
    <name type="common">Alcaligenes eutrophus</name>
    <name type="synonym">Ralstonia eutropha</name>
    <dbReference type="NCBI Taxonomy" id="106590"/>
    <lineage>
        <taxon>Bacteria</taxon>
        <taxon>Pseudomonadati</taxon>
        <taxon>Pseudomonadota</taxon>
        <taxon>Betaproteobacteria</taxon>
        <taxon>Burkholderiales</taxon>
        <taxon>Burkholderiaceae</taxon>
        <taxon>Cupriavidus</taxon>
    </lineage>
</organism>
<accession>A0A1K0IQI2</accession>
<evidence type="ECO:0000313" key="1">
    <source>
        <dbReference type="EMBL" id="SCU98105.1"/>
    </source>
</evidence>
<name>A0A1K0IQI2_CUPNE</name>
<sequence>MVGVLGVGLAMRQAKPALVDALLAVAGGHIGTGFGHRRHRAAGFRLVTAAGTGVRRHCQLGCQEDNEEEAGEPWPAMRFAHESGACFGDNISVFGATRQQHYCAARRTGGPFDEHSELPDAALSHVGLH</sequence>
<dbReference type="AlphaFoldDB" id="A0A1K0IQI2"/>
<proteinExistence type="predicted"/>
<protein>
    <submittedName>
        <fullName evidence="1">Uncharacterized protein</fullName>
    </submittedName>
</protein>